<evidence type="ECO:0000256" key="2">
    <source>
        <dbReference type="ARBA" id="ARBA00022741"/>
    </source>
</evidence>
<feature type="domain" description="Disease resistance N-terminal" evidence="7">
    <location>
        <begin position="49"/>
        <end position="82"/>
    </location>
</feature>
<dbReference type="GO" id="GO:0005524">
    <property type="term" value="F:ATP binding"/>
    <property type="evidence" value="ECO:0007669"/>
    <property type="project" value="UniProtKB-KW"/>
</dbReference>
<evidence type="ECO:0000313" key="9">
    <source>
        <dbReference type="Proteomes" id="UP000516437"/>
    </source>
</evidence>
<dbReference type="OrthoDB" id="1708560at2759"/>
<protein>
    <submittedName>
        <fullName evidence="8">Putative disease resistance RPP13-like protein 1</fullName>
    </submittedName>
</protein>
<dbReference type="PRINTS" id="PR00364">
    <property type="entry name" value="DISEASERSIST"/>
</dbReference>
<evidence type="ECO:0000259" key="6">
    <source>
        <dbReference type="Pfam" id="PF00931"/>
    </source>
</evidence>
<evidence type="ECO:0000256" key="4">
    <source>
        <dbReference type="ARBA" id="ARBA00022840"/>
    </source>
</evidence>
<proteinExistence type="predicted"/>
<organism evidence="8 9">
    <name type="scientific">Morella rubra</name>
    <name type="common">Chinese bayberry</name>
    <dbReference type="NCBI Taxonomy" id="262757"/>
    <lineage>
        <taxon>Eukaryota</taxon>
        <taxon>Viridiplantae</taxon>
        <taxon>Streptophyta</taxon>
        <taxon>Embryophyta</taxon>
        <taxon>Tracheophyta</taxon>
        <taxon>Spermatophyta</taxon>
        <taxon>Magnoliopsida</taxon>
        <taxon>eudicotyledons</taxon>
        <taxon>Gunneridae</taxon>
        <taxon>Pentapetalae</taxon>
        <taxon>rosids</taxon>
        <taxon>fabids</taxon>
        <taxon>Fagales</taxon>
        <taxon>Myricaceae</taxon>
        <taxon>Morella</taxon>
    </lineage>
</organism>
<comment type="caution">
    <text evidence="8">The sequence shown here is derived from an EMBL/GenBank/DDBJ whole genome shotgun (WGS) entry which is preliminary data.</text>
</comment>
<evidence type="ECO:0000256" key="1">
    <source>
        <dbReference type="ARBA" id="ARBA00022737"/>
    </source>
</evidence>
<dbReference type="InterPro" id="IPR041118">
    <property type="entry name" value="Rx_N"/>
</dbReference>
<name>A0A6A1W6K4_9ROSI</name>
<dbReference type="FunFam" id="3.40.50.300:FF:001091">
    <property type="entry name" value="Probable disease resistance protein At1g61300"/>
    <property type="match status" value="1"/>
</dbReference>
<evidence type="ECO:0000313" key="8">
    <source>
        <dbReference type="EMBL" id="KAB1220775.1"/>
    </source>
</evidence>
<dbReference type="AlphaFoldDB" id="A0A6A1W6K4"/>
<dbReference type="GO" id="GO:0006952">
    <property type="term" value="P:defense response"/>
    <property type="evidence" value="ECO:0007669"/>
    <property type="project" value="UniProtKB-KW"/>
</dbReference>
<gene>
    <name evidence="8" type="ORF">CJ030_MR3G027874</name>
</gene>
<dbReference type="SUPFAM" id="SSF52540">
    <property type="entry name" value="P-loop containing nucleoside triphosphate hydrolases"/>
    <property type="match status" value="1"/>
</dbReference>
<dbReference type="Pfam" id="PF00931">
    <property type="entry name" value="NB-ARC"/>
    <property type="match status" value="1"/>
</dbReference>
<reference evidence="8 9" key="1">
    <citation type="journal article" date="2019" name="Plant Biotechnol. J.">
        <title>The red bayberry genome and genetic basis of sex determination.</title>
        <authorList>
            <person name="Jia H.M."/>
            <person name="Jia H.J."/>
            <person name="Cai Q.L."/>
            <person name="Wang Y."/>
            <person name="Zhao H.B."/>
            <person name="Yang W.F."/>
            <person name="Wang G.Y."/>
            <person name="Li Y.H."/>
            <person name="Zhan D.L."/>
            <person name="Shen Y.T."/>
            <person name="Niu Q.F."/>
            <person name="Chang L."/>
            <person name="Qiu J."/>
            <person name="Zhao L."/>
            <person name="Xie H.B."/>
            <person name="Fu W.Y."/>
            <person name="Jin J."/>
            <person name="Li X.W."/>
            <person name="Jiao Y."/>
            <person name="Zhou C.C."/>
            <person name="Tu T."/>
            <person name="Chai C.Y."/>
            <person name="Gao J.L."/>
            <person name="Fan L.J."/>
            <person name="van de Weg E."/>
            <person name="Wang J.Y."/>
            <person name="Gao Z.S."/>
        </authorList>
    </citation>
    <scope>NUCLEOTIDE SEQUENCE [LARGE SCALE GENOMIC DNA]</scope>
    <source>
        <tissue evidence="8">Leaves</tissue>
    </source>
</reference>
<keyword evidence="4" id="KW-0067">ATP-binding</keyword>
<dbReference type="Proteomes" id="UP000516437">
    <property type="component" value="Chromosome 3"/>
</dbReference>
<dbReference type="PANTHER" id="PTHR36766">
    <property type="entry name" value="PLANT BROAD-SPECTRUM MILDEW RESISTANCE PROTEIN RPW8"/>
    <property type="match status" value="1"/>
</dbReference>
<sequence>MVAVGELFLSAFIQMLVQQLLYPELVKFASQEGIGQKLDKWKNFVQDSGWLDDLKDLAYDVDDILDEFNMEVLRSNSMGENRASKSKVRNLIPACCTGFTPSAVKMNIRLGPKIKEITDRFNKIEKQKDYLDLRETVDGRRPNRERERLQPTSVMNEARICGREKDKENVVELLLTENSSDAGVRVVSIVGMGGMGKTTLAQLVYNDEKLIGIFEVKAWVCVSDDFDVIRVTKAVLESVSDSEKCDGKALDWLQVKLKEKLRGKKYLVILDDVWTEDYEEWKKLHAPHDAGAPGSRILITTRSEQVSSMMSKLPSEFEKLVNLRHLNIKGARSLEGMPSRMGKLTCLQTLSDFVVGEGSCFGIQELGPLSHL</sequence>
<feature type="signal peptide" evidence="5">
    <location>
        <begin position="1"/>
        <end position="18"/>
    </location>
</feature>
<dbReference type="InterPro" id="IPR002182">
    <property type="entry name" value="NB-ARC"/>
</dbReference>
<dbReference type="Gene3D" id="3.40.50.300">
    <property type="entry name" value="P-loop containing nucleotide triphosphate hydrolases"/>
    <property type="match status" value="1"/>
</dbReference>
<keyword evidence="2" id="KW-0547">Nucleotide-binding</keyword>
<keyword evidence="1" id="KW-0677">Repeat</keyword>
<keyword evidence="3" id="KW-0611">Plant defense</keyword>
<dbReference type="EMBL" id="RXIC02000021">
    <property type="protein sequence ID" value="KAB1220775.1"/>
    <property type="molecule type" value="Genomic_DNA"/>
</dbReference>
<dbReference type="Pfam" id="PF18052">
    <property type="entry name" value="Rx_N"/>
    <property type="match status" value="1"/>
</dbReference>
<dbReference type="PANTHER" id="PTHR36766:SF51">
    <property type="entry name" value="DISEASE RESISTANCE RPP13-LIKE PROTEIN 1"/>
    <property type="match status" value="1"/>
</dbReference>
<dbReference type="GO" id="GO:0043531">
    <property type="term" value="F:ADP binding"/>
    <property type="evidence" value="ECO:0007669"/>
    <property type="project" value="InterPro"/>
</dbReference>
<evidence type="ECO:0000256" key="5">
    <source>
        <dbReference type="SAM" id="SignalP"/>
    </source>
</evidence>
<evidence type="ECO:0000259" key="7">
    <source>
        <dbReference type="Pfam" id="PF18052"/>
    </source>
</evidence>
<keyword evidence="5" id="KW-0732">Signal</keyword>
<dbReference type="Gene3D" id="1.20.5.4130">
    <property type="match status" value="1"/>
</dbReference>
<accession>A0A6A1W6K4</accession>
<feature type="chain" id="PRO_5025529252" evidence="5">
    <location>
        <begin position="19"/>
        <end position="372"/>
    </location>
</feature>
<keyword evidence="9" id="KW-1185">Reference proteome</keyword>
<feature type="domain" description="NB-ARC" evidence="6">
    <location>
        <begin position="164"/>
        <end position="317"/>
    </location>
</feature>
<dbReference type="InterPro" id="IPR027417">
    <property type="entry name" value="P-loop_NTPase"/>
</dbReference>
<evidence type="ECO:0000256" key="3">
    <source>
        <dbReference type="ARBA" id="ARBA00022821"/>
    </source>
</evidence>